<dbReference type="AlphaFoldDB" id="A0A2P2JMR2"/>
<evidence type="ECO:0000313" key="1">
    <source>
        <dbReference type="EMBL" id="MBW94750.1"/>
    </source>
</evidence>
<organism evidence="1">
    <name type="scientific">Rhizophora mucronata</name>
    <name type="common">Asiatic mangrove</name>
    <dbReference type="NCBI Taxonomy" id="61149"/>
    <lineage>
        <taxon>Eukaryota</taxon>
        <taxon>Viridiplantae</taxon>
        <taxon>Streptophyta</taxon>
        <taxon>Embryophyta</taxon>
        <taxon>Tracheophyta</taxon>
        <taxon>Spermatophyta</taxon>
        <taxon>Magnoliopsida</taxon>
        <taxon>eudicotyledons</taxon>
        <taxon>Gunneridae</taxon>
        <taxon>Pentapetalae</taxon>
        <taxon>rosids</taxon>
        <taxon>fabids</taxon>
        <taxon>Malpighiales</taxon>
        <taxon>Rhizophoraceae</taxon>
        <taxon>Rhizophora</taxon>
    </lineage>
</organism>
<proteinExistence type="predicted"/>
<accession>A0A2P2JMR2</accession>
<sequence>MDSRIKCSASCKYDFKISHGTSNNSTGMVIYQCQNSYPSKRRHLARTFFYKIKSHKETQETPHSKGGCTSQSSHEGMLKSYYCVLKTRSSSSKDIVDLLVKGLCPKPCCVNVQVMTLVLVSYCSCTFHDCLKQRSTDNL</sequence>
<protein>
    <submittedName>
        <fullName evidence="1">JHL10I11.3 protein</fullName>
    </submittedName>
</protein>
<name>A0A2P2JMR2_RHIMU</name>
<reference evidence="1" key="1">
    <citation type="submission" date="2018-02" db="EMBL/GenBank/DDBJ databases">
        <title>Rhizophora mucronata_Transcriptome.</title>
        <authorList>
            <person name="Meera S.P."/>
            <person name="Sreeshan A."/>
            <person name="Augustine A."/>
        </authorList>
    </citation>
    <scope>NUCLEOTIDE SEQUENCE</scope>
    <source>
        <tissue evidence="1">Leaf</tissue>
    </source>
</reference>
<dbReference type="EMBL" id="GGEC01014267">
    <property type="protein sequence ID" value="MBW94750.1"/>
    <property type="molecule type" value="Transcribed_RNA"/>
</dbReference>